<accession>A0AC34QT12</accession>
<reference evidence="2" key="1">
    <citation type="submission" date="2022-11" db="UniProtKB">
        <authorList>
            <consortium name="WormBaseParasite"/>
        </authorList>
    </citation>
    <scope>IDENTIFICATION</scope>
</reference>
<name>A0AC34QT12_9BILA</name>
<organism evidence="1 2">
    <name type="scientific">Panagrolaimus sp. JU765</name>
    <dbReference type="NCBI Taxonomy" id="591449"/>
    <lineage>
        <taxon>Eukaryota</taxon>
        <taxon>Metazoa</taxon>
        <taxon>Ecdysozoa</taxon>
        <taxon>Nematoda</taxon>
        <taxon>Chromadorea</taxon>
        <taxon>Rhabditida</taxon>
        <taxon>Tylenchina</taxon>
        <taxon>Panagrolaimomorpha</taxon>
        <taxon>Panagrolaimoidea</taxon>
        <taxon>Panagrolaimidae</taxon>
        <taxon>Panagrolaimus</taxon>
    </lineage>
</organism>
<proteinExistence type="predicted"/>
<dbReference type="WBParaSite" id="JU765_v2.g19002.t1">
    <property type="protein sequence ID" value="JU765_v2.g19002.t1"/>
    <property type="gene ID" value="JU765_v2.g19002"/>
</dbReference>
<dbReference type="Proteomes" id="UP000887576">
    <property type="component" value="Unplaced"/>
</dbReference>
<sequence>MYQFGLLTVAVFIGIVTISKGQMENADSPARLFLVKRIPISAHNIFLAEDDALDDLLSKIQVKRGLPITVDDKRAIPMSGGIYGKRSVPLTEEEYEFKRSSIPFSGGIYGKRSMNIPFSGGIYGKRSIALRSLPISGGIYG</sequence>
<evidence type="ECO:0000313" key="1">
    <source>
        <dbReference type="Proteomes" id="UP000887576"/>
    </source>
</evidence>
<evidence type="ECO:0000313" key="2">
    <source>
        <dbReference type="WBParaSite" id="JU765_v2.g19002.t1"/>
    </source>
</evidence>
<protein>
    <submittedName>
        <fullName evidence="2">Uncharacterized protein</fullName>
    </submittedName>
</protein>